<evidence type="ECO:0000313" key="9">
    <source>
        <dbReference type="Proteomes" id="UP000829685"/>
    </source>
</evidence>
<sequence>MSSPGNQPQLPPDQDRGPALEALYWTLSAFSILLLSLRLYARTRIGALGWDDWMMLITVVLFVVATCFVTYMASIGGARHIFYLDDEQRQEAIKWSWIAQPWAIFLFATGKASVAILTLRFIGRNTFWRKYTLYFIIVTIFIINSLGCIFTFVQCDPPRALWTAGIPAKCWDPKVQTNFNYFLAAWNIGCDIVLALLPASFISKLNLDFRRKLALCVLLGLGLFDAVFSGIKVKFLIDLTARADFTWSLFDVQVWTAIEAFVMIACGSLPPLQPLWDRFVTHKRDASYGRTPLKYSGGSSKNSDRVWPGVPSLNSSHNRNQYAFDTPDVSQLEHEMPSSRYTIHRTTDVKVERSHPDMV</sequence>
<dbReference type="AlphaFoldDB" id="A0A9P9WNH1"/>
<dbReference type="Pfam" id="PF20684">
    <property type="entry name" value="Fung_rhodopsin"/>
    <property type="match status" value="1"/>
</dbReference>
<proteinExistence type="inferred from homology"/>
<evidence type="ECO:0000256" key="4">
    <source>
        <dbReference type="ARBA" id="ARBA00023136"/>
    </source>
</evidence>
<evidence type="ECO:0000256" key="6">
    <source>
        <dbReference type="SAM" id="Phobius"/>
    </source>
</evidence>
<evidence type="ECO:0000259" key="7">
    <source>
        <dbReference type="Pfam" id="PF20684"/>
    </source>
</evidence>
<keyword evidence="2 6" id="KW-0812">Transmembrane</keyword>
<evidence type="ECO:0000313" key="8">
    <source>
        <dbReference type="EMBL" id="KAI1871678.1"/>
    </source>
</evidence>
<feature type="transmembrane region" description="Helical" evidence="6">
    <location>
        <begin position="213"/>
        <end position="232"/>
    </location>
</feature>
<comment type="subcellular location">
    <subcellularLocation>
        <location evidence="1">Membrane</location>
        <topology evidence="1">Multi-pass membrane protein</topology>
    </subcellularLocation>
</comment>
<reference evidence="8" key="1">
    <citation type="submission" date="2021-03" db="EMBL/GenBank/DDBJ databases">
        <title>Revisited historic fungal species revealed as producer of novel bioactive compounds through whole genome sequencing and comparative genomics.</title>
        <authorList>
            <person name="Vignolle G.A."/>
            <person name="Hochenegger N."/>
            <person name="Mach R.L."/>
            <person name="Mach-Aigner A.R."/>
            <person name="Javad Rahimi M."/>
            <person name="Salim K.A."/>
            <person name="Chan C.M."/>
            <person name="Lim L.B.L."/>
            <person name="Cai F."/>
            <person name="Druzhinina I.S."/>
            <person name="U'Ren J.M."/>
            <person name="Derntl C."/>
        </authorList>
    </citation>
    <scope>NUCLEOTIDE SEQUENCE</scope>
    <source>
        <strain evidence="8">TUCIM 5799</strain>
    </source>
</reference>
<dbReference type="PANTHER" id="PTHR33048">
    <property type="entry name" value="PTH11-LIKE INTEGRAL MEMBRANE PROTEIN (AFU_ORTHOLOGUE AFUA_5G11245)"/>
    <property type="match status" value="1"/>
</dbReference>
<keyword evidence="4 6" id="KW-0472">Membrane</keyword>
<feature type="transmembrane region" description="Helical" evidence="6">
    <location>
        <begin position="181"/>
        <end position="201"/>
    </location>
</feature>
<dbReference type="Proteomes" id="UP000829685">
    <property type="component" value="Unassembled WGS sequence"/>
</dbReference>
<feature type="transmembrane region" description="Helical" evidence="6">
    <location>
        <begin position="53"/>
        <end position="75"/>
    </location>
</feature>
<dbReference type="PANTHER" id="PTHR33048:SF146">
    <property type="entry name" value="INTEGRAL MEMBRANE PROTEIN"/>
    <property type="match status" value="1"/>
</dbReference>
<dbReference type="GO" id="GO:0016020">
    <property type="term" value="C:membrane"/>
    <property type="evidence" value="ECO:0007669"/>
    <property type="project" value="UniProtKB-SubCell"/>
</dbReference>
<feature type="transmembrane region" description="Helical" evidence="6">
    <location>
        <begin position="95"/>
        <end position="119"/>
    </location>
</feature>
<evidence type="ECO:0000256" key="1">
    <source>
        <dbReference type="ARBA" id="ARBA00004141"/>
    </source>
</evidence>
<keyword evidence="9" id="KW-1185">Reference proteome</keyword>
<accession>A0A9P9WNH1</accession>
<protein>
    <recommendedName>
        <fullName evidence="7">Rhodopsin domain-containing protein</fullName>
    </recommendedName>
</protein>
<dbReference type="EMBL" id="JAFIMR010000012">
    <property type="protein sequence ID" value="KAI1871678.1"/>
    <property type="molecule type" value="Genomic_DNA"/>
</dbReference>
<comment type="similarity">
    <text evidence="5">Belongs to the SAT4 family.</text>
</comment>
<feature type="transmembrane region" description="Helical" evidence="6">
    <location>
        <begin position="131"/>
        <end position="153"/>
    </location>
</feature>
<keyword evidence="3 6" id="KW-1133">Transmembrane helix</keyword>
<feature type="domain" description="Rhodopsin" evidence="7">
    <location>
        <begin position="37"/>
        <end position="277"/>
    </location>
</feature>
<organism evidence="8 9">
    <name type="scientific">Neoarthrinium moseri</name>
    <dbReference type="NCBI Taxonomy" id="1658444"/>
    <lineage>
        <taxon>Eukaryota</taxon>
        <taxon>Fungi</taxon>
        <taxon>Dikarya</taxon>
        <taxon>Ascomycota</taxon>
        <taxon>Pezizomycotina</taxon>
        <taxon>Sordariomycetes</taxon>
        <taxon>Xylariomycetidae</taxon>
        <taxon>Amphisphaeriales</taxon>
        <taxon>Apiosporaceae</taxon>
        <taxon>Neoarthrinium</taxon>
    </lineage>
</organism>
<dbReference type="InterPro" id="IPR052337">
    <property type="entry name" value="SAT4-like"/>
</dbReference>
<comment type="caution">
    <text evidence="8">The sequence shown here is derived from an EMBL/GenBank/DDBJ whole genome shotgun (WGS) entry which is preliminary data.</text>
</comment>
<gene>
    <name evidence="8" type="ORF">JX265_005664</name>
</gene>
<feature type="transmembrane region" description="Helical" evidence="6">
    <location>
        <begin position="22"/>
        <end position="41"/>
    </location>
</feature>
<evidence type="ECO:0000256" key="5">
    <source>
        <dbReference type="ARBA" id="ARBA00038359"/>
    </source>
</evidence>
<feature type="transmembrane region" description="Helical" evidence="6">
    <location>
        <begin position="252"/>
        <end position="272"/>
    </location>
</feature>
<evidence type="ECO:0000256" key="2">
    <source>
        <dbReference type="ARBA" id="ARBA00022692"/>
    </source>
</evidence>
<evidence type="ECO:0000256" key="3">
    <source>
        <dbReference type="ARBA" id="ARBA00022989"/>
    </source>
</evidence>
<dbReference type="InterPro" id="IPR049326">
    <property type="entry name" value="Rhodopsin_dom_fungi"/>
</dbReference>
<name>A0A9P9WNH1_9PEZI</name>